<keyword evidence="6" id="KW-0732">Signal</keyword>
<feature type="transmembrane region" description="Helical" evidence="5">
    <location>
        <begin position="236"/>
        <end position="255"/>
    </location>
</feature>
<dbReference type="AlphaFoldDB" id="A0A8H4N910"/>
<dbReference type="OrthoDB" id="5296287at2759"/>
<feature type="transmembrane region" description="Helical" evidence="5">
    <location>
        <begin position="409"/>
        <end position="429"/>
    </location>
</feature>
<evidence type="ECO:0000256" key="5">
    <source>
        <dbReference type="SAM" id="Phobius"/>
    </source>
</evidence>
<dbReference type="PANTHER" id="PTHR23502:SF33">
    <property type="entry name" value="MAJOR FACILITATOR SUPERFAMILY (MFS) PROFILE DOMAIN-CONTAINING PROTEIN-RELATED"/>
    <property type="match status" value="1"/>
</dbReference>
<dbReference type="Proteomes" id="UP000572817">
    <property type="component" value="Unassembled WGS sequence"/>
</dbReference>
<evidence type="ECO:0000256" key="1">
    <source>
        <dbReference type="ARBA" id="ARBA00004141"/>
    </source>
</evidence>
<feature type="transmembrane region" description="Helical" evidence="5">
    <location>
        <begin position="37"/>
        <end position="58"/>
    </location>
</feature>
<dbReference type="CDD" id="cd17323">
    <property type="entry name" value="MFS_Tpo1_MDR_like"/>
    <property type="match status" value="1"/>
</dbReference>
<feature type="transmembrane region" description="Helical" evidence="5">
    <location>
        <begin position="92"/>
        <end position="117"/>
    </location>
</feature>
<protein>
    <submittedName>
        <fullName evidence="8">Major facilitator superfamily transporter</fullName>
    </submittedName>
</protein>
<gene>
    <name evidence="8" type="ORF">GTA08_BOTSDO01168</name>
</gene>
<accession>A0A8H4N910</accession>
<feature type="transmembrane region" description="Helical" evidence="5">
    <location>
        <begin position="275"/>
        <end position="295"/>
    </location>
</feature>
<dbReference type="GO" id="GO:0022857">
    <property type="term" value="F:transmembrane transporter activity"/>
    <property type="evidence" value="ECO:0007669"/>
    <property type="project" value="InterPro"/>
</dbReference>
<dbReference type="GO" id="GO:0016020">
    <property type="term" value="C:membrane"/>
    <property type="evidence" value="ECO:0007669"/>
    <property type="project" value="UniProtKB-SubCell"/>
</dbReference>
<dbReference type="Pfam" id="PF07690">
    <property type="entry name" value="MFS_1"/>
    <property type="match status" value="1"/>
</dbReference>
<evidence type="ECO:0000256" key="3">
    <source>
        <dbReference type="ARBA" id="ARBA00022989"/>
    </source>
</evidence>
<evidence type="ECO:0000313" key="8">
    <source>
        <dbReference type="EMBL" id="KAF4313630.1"/>
    </source>
</evidence>
<keyword evidence="3 5" id="KW-1133">Transmembrane helix</keyword>
<feature type="transmembrane region" description="Helical" evidence="5">
    <location>
        <begin position="341"/>
        <end position="363"/>
    </location>
</feature>
<feature type="transmembrane region" description="Helical" evidence="5">
    <location>
        <begin position="65"/>
        <end position="86"/>
    </location>
</feature>
<reference evidence="8" key="1">
    <citation type="submission" date="2020-04" db="EMBL/GenBank/DDBJ databases">
        <title>Genome Assembly and Annotation of Botryosphaeria dothidea sdau 11-99, a Latent Pathogen of Apple Fruit Ring Rot in China.</title>
        <authorList>
            <person name="Yu C."/>
            <person name="Diao Y."/>
            <person name="Lu Q."/>
            <person name="Zhao J."/>
            <person name="Cui S."/>
            <person name="Peng C."/>
            <person name="He B."/>
            <person name="Liu H."/>
        </authorList>
    </citation>
    <scope>NUCLEOTIDE SEQUENCE [LARGE SCALE GENOMIC DNA]</scope>
    <source>
        <strain evidence="8">Sdau11-99</strain>
    </source>
</reference>
<dbReference type="FunFam" id="1.20.1250.20:FF:000011">
    <property type="entry name" value="MFS multidrug transporter, putative"/>
    <property type="match status" value="1"/>
</dbReference>
<comment type="subcellular location">
    <subcellularLocation>
        <location evidence="1">Membrane</location>
        <topology evidence="1">Multi-pass membrane protein</topology>
    </subcellularLocation>
</comment>
<feature type="transmembrane region" description="Helical" evidence="5">
    <location>
        <begin position="124"/>
        <end position="143"/>
    </location>
</feature>
<feature type="domain" description="Major facilitator superfamily (MFS) profile" evidence="7">
    <location>
        <begin position="1"/>
        <end position="435"/>
    </location>
</feature>
<dbReference type="Gene3D" id="1.20.1250.20">
    <property type="entry name" value="MFS general substrate transporter like domains"/>
    <property type="match status" value="1"/>
</dbReference>
<feature type="transmembrane region" description="Helical" evidence="5">
    <location>
        <begin position="375"/>
        <end position="397"/>
    </location>
</feature>
<dbReference type="EMBL" id="WWBZ02000001">
    <property type="protein sequence ID" value="KAF4313630.1"/>
    <property type="molecule type" value="Genomic_DNA"/>
</dbReference>
<dbReference type="InterPro" id="IPR036259">
    <property type="entry name" value="MFS_trans_sf"/>
</dbReference>
<feature type="transmembrane region" description="Helical" evidence="5">
    <location>
        <begin position="155"/>
        <end position="175"/>
    </location>
</feature>
<evidence type="ECO:0000256" key="2">
    <source>
        <dbReference type="ARBA" id="ARBA00022692"/>
    </source>
</evidence>
<organism evidence="8 9">
    <name type="scientific">Botryosphaeria dothidea</name>
    <dbReference type="NCBI Taxonomy" id="55169"/>
    <lineage>
        <taxon>Eukaryota</taxon>
        <taxon>Fungi</taxon>
        <taxon>Dikarya</taxon>
        <taxon>Ascomycota</taxon>
        <taxon>Pezizomycotina</taxon>
        <taxon>Dothideomycetes</taxon>
        <taxon>Dothideomycetes incertae sedis</taxon>
        <taxon>Botryosphaeriales</taxon>
        <taxon>Botryosphaeriaceae</taxon>
        <taxon>Botryosphaeria</taxon>
    </lineage>
</organism>
<dbReference type="PANTHER" id="PTHR23502">
    <property type="entry name" value="MAJOR FACILITATOR SUPERFAMILY"/>
    <property type="match status" value="1"/>
</dbReference>
<dbReference type="InterPro" id="IPR020846">
    <property type="entry name" value="MFS_dom"/>
</dbReference>
<feature type="signal peptide" evidence="6">
    <location>
        <begin position="1"/>
        <end position="21"/>
    </location>
</feature>
<dbReference type="PROSITE" id="PS50850">
    <property type="entry name" value="MFS"/>
    <property type="match status" value="1"/>
</dbReference>
<sequence length="444" mass="48319">MTVLTFMIVLTFLASSMVAPAAPTIDAEFNNKSSILSSFITTIFTLGYMIGPLVLAPLSEMYGRLLLVLCSNILFTLSHVGAALAPNIGQLLAFRLLSGIGASPGLSVGSGVIADLFDVHERGVANAVLTFASVLGPVLGPIIGGVITQRASWRWIFWVLTIACGTVTVIMGFFMQETNAPVIINGKTKRLRKELGRQGLQSVYDIDEKSKRPTSMKDVFVRGLFRPWKMFFRSPILVIFCIIVGFTSGLLYILLTTTSSFFQDVYGWPLETSGLAYLGLGTGSLIGLILFAKTSDLITVRLTKANNSIYQPEMRLITAFLPALFTPITFFWYGWSTETKTHWIVPLISLAPFGFSQIGLNATAQAYLIDASGPYAASSIACVTAVRCLCGAFLPLAGPSLYETLGLGWGNSLLGFVSLAMMPFPLLLYRYGRRLRERYPLTSA</sequence>
<evidence type="ECO:0000256" key="6">
    <source>
        <dbReference type="SAM" id="SignalP"/>
    </source>
</evidence>
<evidence type="ECO:0000313" key="9">
    <source>
        <dbReference type="Proteomes" id="UP000572817"/>
    </source>
</evidence>
<feature type="transmembrane region" description="Helical" evidence="5">
    <location>
        <begin position="316"/>
        <end position="335"/>
    </location>
</feature>
<name>A0A8H4N910_9PEZI</name>
<keyword evidence="4 5" id="KW-0472">Membrane</keyword>
<keyword evidence="9" id="KW-1185">Reference proteome</keyword>
<feature type="chain" id="PRO_5034137268" evidence="6">
    <location>
        <begin position="22"/>
        <end position="444"/>
    </location>
</feature>
<evidence type="ECO:0000256" key="4">
    <source>
        <dbReference type="ARBA" id="ARBA00023136"/>
    </source>
</evidence>
<dbReference type="SUPFAM" id="SSF103473">
    <property type="entry name" value="MFS general substrate transporter"/>
    <property type="match status" value="1"/>
</dbReference>
<evidence type="ECO:0000259" key="7">
    <source>
        <dbReference type="PROSITE" id="PS50850"/>
    </source>
</evidence>
<keyword evidence="2 5" id="KW-0812">Transmembrane</keyword>
<dbReference type="InterPro" id="IPR011701">
    <property type="entry name" value="MFS"/>
</dbReference>
<comment type="caution">
    <text evidence="8">The sequence shown here is derived from an EMBL/GenBank/DDBJ whole genome shotgun (WGS) entry which is preliminary data.</text>
</comment>
<proteinExistence type="predicted"/>